<reference evidence="3 4" key="1">
    <citation type="submission" date="2021-01" db="EMBL/GenBank/DDBJ databases">
        <title>Whole genome shotgun sequence of Catellatospora chokoriensis NBRC 107358.</title>
        <authorList>
            <person name="Komaki H."/>
            <person name="Tamura T."/>
        </authorList>
    </citation>
    <scope>NUCLEOTIDE SEQUENCE [LARGE SCALE GENOMIC DNA]</scope>
    <source>
        <strain evidence="3 4">NBRC 107358</strain>
    </source>
</reference>
<organism evidence="3 4">
    <name type="scientific">Catellatospora chokoriensis</name>
    <dbReference type="NCBI Taxonomy" id="310353"/>
    <lineage>
        <taxon>Bacteria</taxon>
        <taxon>Bacillati</taxon>
        <taxon>Actinomycetota</taxon>
        <taxon>Actinomycetes</taxon>
        <taxon>Micromonosporales</taxon>
        <taxon>Micromonosporaceae</taxon>
        <taxon>Catellatospora</taxon>
    </lineage>
</organism>
<name>A0A8J3JPQ4_9ACTN</name>
<evidence type="ECO:0000256" key="1">
    <source>
        <dbReference type="SAM" id="MobiDB-lite"/>
    </source>
</evidence>
<evidence type="ECO:0000256" key="2">
    <source>
        <dbReference type="SAM" id="Phobius"/>
    </source>
</evidence>
<keyword evidence="2" id="KW-0472">Membrane</keyword>
<dbReference type="RefSeq" id="WP_191838432.1">
    <property type="nucleotide sequence ID" value="NZ_BAAALB010000005.1"/>
</dbReference>
<keyword evidence="4" id="KW-1185">Reference proteome</keyword>
<dbReference type="EMBL" id="BONG01000010">
    <property type="protein sequence ID" value="GIF88802.1"/>
    <property type="molecule type" value="Genomic_DNA"/>
</dbReference>
<dbReference type="AlphaFoldDB" id="A0A8J3JPQ4"/>
<evidence type="ECO:0000313" key="4">
    <source>
        <dbReference type="Proteomes" id="UP000619293"/>
    </source>
</evidence>
<feature type="compositionally biased region" description="Polar residues" evidence="1">
    <location>
        <begin position="71"/>
        <end position="84"/>
    </location>
</feature>
<evidence type="ECO:0000313" key="3">
    <source>
        <dbReference type="EMBL" id="GIF88802.1"/>
    </source>
</evidence>
<proteinExistence type="predicted"/>
<feature type="transmembrane region" description="Helical" evidence="2">
    <location>
        <begin position="35"/>
        <end position="59"/>
    </location>
</feature>
<feature type="region of interest" description="Disordered" evidence="1">
    <location>
        <begin position="64"/>
        <end position="89"/>
    </location>
</feature>
<comment type="caution">
    <text evidence="3">The sequence shown here is derived from an EMBL/GenBank/DDBJ whole genome shotgun (WGS) entry which is preliminary data.</text>
</comment>
<keyword evidence="2" id="KW-1133">Transmembrane helix</keyword>
<gene>
    <name evidence="3" type="ORF">Cch02nite_22460</name>
</gene>
<keyword evidence="2" id="KW-0812">Transmembrane</keyword>
<protein>
    <submittedName>
        <fullName evidence="3">Uncharacterized protein</fullName>
    </submittedName>
</protein>
<dbReference type="Proteomes" id="UP000619293">
    <property type="component" value="Unassembled WGS sequence"/>
</dbReference>
<accession>A0A8J3JPQ4</accession>
<sequence length="275" mass="29446">MSKIILDQLVASAPPTAIDVEAIMRRERRRRGRHVLGTTGLAVLVSLAVGAAVLVPNAWRPQGGASPVAASPTSHASPSGTQSVFLGAEPTEPRDAAVVRLTEAMREAVRAQAPEMRMSPHFGTTRAPFAAELIVEPKFAGTKFEIPGYYIAGAADIEVGRVTGSVRMSVGRRLPSDRLECPTDPPAHYECVTWTAPTGEQVSEIAYVGTSDREGKGLGWQHYSVAVYRPDGQSVSITVQRGGKGFTMSKPLPEPPLNRRQLVAIVMNPALTLYP</sequence>